<dbReference type="PANTHER" id="PTHR43280:SF28">
    <property type="entry name" value="HTH-TYPE TRANSCRIPTIONAL ACTIVATOR RHAS"/>
    <property type="match status" value="1"/>
</dbReference>
<dbReference type="PROSITE" id="PS01124">
    <property type="entry name" value="HTH_ARAC_FAMILY_2"/>
    <property type="match status" value="1"/>
</dbReference>
<dbReference type="SUPFAM" id="SSF46689">
    <property type="entry name" value="Homeodomain-like"/>
    <property type="match status" value="1"/>
</dbReference>
<evidence type="ECO:0000313" key="6">
    <source>
        <dbReference type="Proteomes" id="UP001322664"/>
    </source>
</evidence>
<keyword evidence="6" id="KW-1185">Reference proteome</keyword>
<dbReference type="PRINTS" id="PR00032">
    <property type="entry name" value="HTHARAC"/>
</dbReference>
<dbReference type="PANTHER" id="PTHR43280">
    <property type="entry name" value="ARAC-FAMILY TRANSCRIPTIONAL REGULATOR"/>
    <property type="match status" value="1"/>
</dbReference>
<dbReference type="InterPro" id="IPR014710">
    <property type="entry name" value="RmlC-like_jellyroll"/>
</dbReference>
<dbReference type="Pfam" id="PF02311">
    <property type="entry name" value="AraC_binding"/>
    <property type="match status" value="1"/>
</dbReference>
<keyword evidence="2" id="KW-0238">DNA-binding</keyword>
<evidence type="ECO:0000313" key="5">
    <source>
        <dbReference type="EMBL" id="WPK10310.1"/>
    </source>
</evidence>
<dbReference type="Proteomes" id="UP001322664">
    <property type="component" value="Chromosome"/>
</dbReference>
<evidence type="ECO:0000259" key="4">
    <source>
        <dbReference type="PROSITE" id="PS01124"/>
    </source>
</evidence>
<reference evidence="5 6" key="1">
    <citation type="submission" date="2023-09" db="EMBL/GenBank/DDBJ databases">
        <authorList>
            <person name="Page C.A."/>
            <person name="Perez-Diaz I.M."/>
        </authorList>
    </citation>
    <scope>NUCLEOTIDE SEQUENCE [LARGE SCALE GENOMIC DNA]</scope>
    <source>
        <strain evidence="5 6">Ll15</strain>
    </source>
</reference>
<proteinExistence type="predicted"/>
<dbReference type="RefSeq" id="WP_319835580.1">
    <property type="nucleotide sequence ID" value="NZ_CP137624.1"/>
</dbReference>
<sequence>MKSKPVAQNILDGTTFEITLTEDLEEQVTYQFDDYAIALFTQTYHHLRSDYIPIHWHHALQIVWVYQGSLEYQINHEIVTISENTLLLINKKQLHSSKTINQNTNALCINFDLDFLHPKLLTAHVQPFFEDNPFASCLLPLSLEQKARLANWTQGHKPTPFSVIAFLTALLEHLLTYYDVAMKNSEEHEIAIFNQMLQFVQENYSNTITVNDLANCALINKSACNQLFRKYTRLSPIKFINKHRLYIAQSLILHTNKSISQISEEVGFNQVSYFVELFRKNYHLAPLQYRNKYRTQTKE</sequence>
<dbReference type="EMBL" id="CP137624">
    <property type="protein sequence ID" value="WPK10310.1"/>
    <property type="molecule type" value="Genomic_DNA"/>
</dbReference>
<dbReference type="SMART" id="SM00342">
    <property type="entry name" value="HTH_ARAC"/>
    <property type="match status" value="1"/>
</dbReference>
<evidence type="ECO:0000256" key="3">
    <source>
        <dbReference type="ARBA" id="ARBA00023163"/>
    </source>
</evidence>
<keyword evidence="3" id="KW-0804">Transcription</keyword>
<dbReference type="InterPro" id="IPR018060">
    <property type="entry name" value="HTH_AraC"/>
</dbReference>
<evidence type="ECO:0000256" key="1">
    <source>
        <dbReference type="ARBA" id="ARBA00023015"/>
    </source>
</evidence>
<dbReference type="Gene3D" id="1.10.10.60">
    <property type="entry name" value="Homeodomain-like"/>
    <property type="match status" value="2"/>
</dbReference>
<name>A0ABZ0RTX9_9BACI</name>
<dbReference type="Gene3D" id="2.60.120.10">
    <property type="entry name" value="Jelly Rolls"/>
    <property type="match status" value="1"/>
</dbReference>
<gene>
    <name evidence="5" type="ORF">R6U77_10220</name>
</gene>
<keyword evidence="1" id="KW-0805">Transcription regulation</keyword>
<protein>
    <submittedName>
        <fullName evidence="5">AraC family transcriptional regulator</fullName>
    </submittedName>
</protein>
<dbReference type="InterPro" id="IPR020449">
    <property type="entry name" value="Tscrpt_reg_AraC-type_HTH"/>
</dbReference>
<evidence type="ECO:0000256" key="2">
    <source>
        <dbReference type="ARBA" id="ARBA00023125"/>
    </source>
</evidence>
<dbReference type="InterPro" id="IPR003313">
    <property type="entry name" value="AraC-bd"/>
</dbReference>
<accession>A0ABZ0RTX9</accession>
<feature type="domain" description="HTH araC/xylS-type" evidence="4">
    <location>
        <begin position="194"/>
        <end position="292"/>
    </location>
</feature>
<dbReference type="InterPro" id="IPR009057">
    <property type="entry name" value="Homeodomain-like_sf"/>
</dbReference>
<dbReference type="InterPro" id="IPR037923">
    <property type="entry name" value="HTH-like"/>
</dbReference>
<dbReference type="SUPFAM" id="SSF51215">
    <property type="entry name" value="Regulatory protein AraC"/>
    <property type="match status" value="1"/>
</dbReference>
<dbReference type="Pfam" id="PF12833">
    <property type="entry name" value="HTH_18"/>
    <property type="match status" value="1"/>
</dbReference>
<organism evidence="5 6">
    <name type="scientific">Lysinibacillus louembei</name>
    <dbReference type="NCBI Taxonomy" id="1470088"/>
    <lineage>
        <taxon>Bacteria</taxon>
        <taxon>Bacillati</taxon>
        <taxon>Bacillota</taxon>
        <taxon>Bacilli</taxon>
        <taxon>Bacillales</taxon>
        <taxon>Bacillaceae</taxon>
        <taxon>Lysinibacillus</taxon>
    </lineage>
</organism>